<name>X0YKI1_9ZZZZ</name>
<dbReference type="CDD" id="cd00198">
    <property type="entry name" value="vWFA"/>
    <property type="match status" value="1"/>
</dbReference>
<organism evidence="2">
    <name type="scientific">marine sediment metagenome</name>
    <dbReference type="NCBI Taxonomy" id="412755"/>
    <lineage>
        <taxon>unclassified sequences</taxon>
        <taxon>metagenomes</taxon>
        <taxon>ecological metagenomes</taxon>
    </lineage>
</organism>
<dbReference type="InterPro" id="IPR036465">
    <property type="entry name" value="vWFA_dom_sf"/>
</dbReference>
<dbReference type="SUPFAM" id="SSF53300">
    <property type="entry name" value="vWA-like"/>
    <property type="match status" value="1"/>
</dbReference>
<protein>
    <recommendedName>
        <fullName evidence="1">VWFA domain-containing protein</fullName>
    </recommendedName>
</protein>
<dbReference type="InterPro" id="IPR002035">
    <property type="entry name" value="VWF_A"/>
</dbReference>
<gene>
    <name evidence="2" type="ORF">S01H1_63648</name>
</gene>
<evidence type="ECO:0000313" key="2">
    <source>
        <dbReference type="EMBL" id="GAG37281.1"/>
    </source>
</evidence>
<proteinExistence type="predicted"/>
<reference evidence="2" key="1">
    <citation type="journal article" date="2014" name="Front. Microbiol.">
        <title>High frequency of phylogenetically diverse reductive dehalogenase-homologous genes in deep subseafloor sedimentary metagenomes.</title>
        <authorList>
            <person name="Kawai M."/>
            <person name="Futagami T."/>
            <person name="Toyoda A."/>
            <person name="Takaki Y."/>
            <person name="Nishi S."/>
            <person name="Hori S."/>
            <person name="Arai W."/>
            <person name="Tsubouchi T."/>
            <person name="Morono Y."/>
            <person name="Uchiyama I."/>
            <person name="Ito T."/>
            <person name="Fujiyama A."/>
            <person name="Inagaki F."/>
            <person name="Takami H."/>
        </authorList>
    </citation>
    <scope>NUCLEOTIDE SEQUENCE</scope>
    <source>
        <strain evidence="2">Expedition CK06-06</strain>
    </source>
</reference>
<dbReference type="EMBL" id="BARS01041905">
    <property type="protein sequence ID" value="GAG37281.1"/>
    <property type="molecule type" value="Genomic_DNA"/>
</dbReference>
<dbReference type="PROSITE" id="PS50234">
    <property type="entry name" value="VWFA"/>
    <property type="match status" value="1"/>
</dbReference>
<accession>X0YKI1</accession>
<dbReference type="Pfam" id="PF00092">
    <property type="entry name" value="VWA"/>
    <property type="match status" value="1"/>
</dbReference>
<dbReference type="Gene3D" id="3.40.50.410">
    <property type="entry name" value="von Willebrand factor, type A domain"/>
    <property type="match status" value="1"/>
</dbReference>
<dbReference type="PANTHER" id="PTHR41248:SF1">
    <property type="entry name" value="NORD PROTEIN"/>
    <property type="match status" value="1"/>
</dbReference>
<evidence type="ECO:0000259" key="1">
    <source>
        <dbReference type="PROSITE" id="PS50234"/>
    </source>
</evidence>
<comment type="caution">
    <text evidence="2">The sequence shown here is derived from an EMBL/GenBank/DDBJ whole genome shotgun (WGS) entry which is preliminary data.</text>
</comment>
<dbReference type="AlphaFoldDB" id="X0YKI1"/>
<feature type="domain" description="VWFA" evidence="1">
    <location>
        <begin position="49"/>
        <end position="182"/>
    </location>
</feature>
<dbReference type="InterPro" id="IPR051928">
    <property type="entry name" value="NorD/CobT"/>
</dbReference>
<sequence>IFSQLDILGARWRHGLRNGKLDGRRLSKVGVGKATVFKLRDIRNKPSLAVLLLMDVSASMNPYLGDVNKTACIFAEALQPLYPKIWYEVVTYTGKGLHSGSDVQLSRLASSKMKLSLKSIWSGGGTPSGEAIAAALLLLKRRTAHRKIIIHFTDGCPKDTSTVKQALKQCHLDRVDVITISVEVNQGDLYGQGKGEVIGKVSELPDAVMGMLKKIYRTNL</sequence>
<dbReference type="SMART" id="SM00327">
    <property type="entry name" value="VWA"/>
    <property type="match status" value="1"/>
</dbReference>
<feature type="non-terminal residue" evidence="2">
    <location>
        <position position="1"/>
    </location>
</feature>
<dbReference type="PANTHER" id="PTHR41248">
    <property type="entry name" value="NORD PROTEIN"/>
    <property type="match status" value="1"/>
</dbReference>